<dbReference type="Gene3D" id="3.90.1150.10">
    <property type="entry name" value="Aspartate Aminotransferase, domain 1"/>
    <property type="match status" value="1"/>
</dbReference>
<sequence>MANILQHFHGSDLEKIAAHYHLIPSNIINFSGNVNPLGLSNTIQEELARQIHLIAAYPDRDYLNLRKTLGKYIGAPYEDILVGNGSTELISLFIKVLHPQNALIIGPTYSEYEREIFINDGKSRYFPLLEEDDFKINIENLKLHLSEQTDLLVICNPNNPTSTSIMKREMREILDFCLEQDVDVVIDETYVEFAEDVHDVSAVSLTPFYQNLFIIRGVSKFYAAPGLRLGYGISGNKALIHKINDLKNPWTINSLAAYAGELMVQDLAYIDKSRRLISTERQRILSILSDWTTVKVYPATANFILVKLLTPHNSFDVFEKLIRKNLMIRDASSFPFLSNKFLRFCILCKEDNDLLLDELYRILQDHTTTIG</sequence>
<comment type="cofactor">
    <cofactor evidence="1 3">
        <name>pyridoxal 5'-phosphate</name>
        <dbReference type="ChEBI" id="CHEBI:597326"/>
    </cofactor>
</comment>
<comment type="similarity">
    <text evidence="3">Belongs to the class-I pyridoxal-phosphate-dependent aminotransferase family.</text>
</comment>
<feature type="domain" description="Aminotransferase class I/classII large" evidence="4">
    <location>
        <begin position="26"/>
        <end position="357"/>
    </location>
</feature>
<dbReference type="SUPFAM" id="SSF53383">
    <property type="entry name" value="PLP-dependent transferases"/>
    <property type="match status" value="1"/>
</dbReference>
<dbReference type="PANTHER" id="PTHR42885">
    <property type="entry name" value="HISTIDINOL-PHOSPHATE AMINOTRANSFERASE-RELATED"/>
    <property type="match status" value="1"/>
</dbReference>
<dbReference type="AlphaFoldDB" id="A0A3P7RVU6"/>
<dbReference type="InterPro" id="IPR004839">
    <property type="entry name" value="Aminotransferase_I/II_large"/>
</dbReference>
<protein>
    <recommendedName>
        <fullName evidence="3">Aminotransferase</fullName>
        <ecNumber evidence="3">2.6.1.-</ecNumber>
    </recommendedName>
</protein>
<dbReference type="CDD" id="cd00609">
    <property type="entry name" value="AAT_like"/>
    <property type="match status" value="1"/>
</dbReference>
<evidence type="ECO:0000256" key="2">
    <source>
        <dbReference type="ARBA" id="ARBA00022898"/>
    </source>
</evidence>
<dbReference type="Proteomes" id="UP000279029">
    <property type="component" value="Chromosome"/>
</dbReference>
<dbReference type="InterPro" id="IPR015421">
    <property type="entry name" value="PyrdxlP-dep_Trfase_major"/>
</dbReference>
<dbReference type="PROSITE" id="PS00105">
    <property type="entry name" value="AA_TRANSFER_CLASS_1"/>
    <property type="match status" value="1"/>
</dbReference>
<evidence type="ECO:0000313" key="6">
    <source>
        <dbReference type="Proteomes" id="UP000279029"/>
    </source>
</evidence>
<dbReference type="Gene3D" id="3.40.640.10">
    <property type="entry name" value="Type I PLP-dependent aspartate aminotransferase-like (Major domain)"/>
    <property type="match status" value="1"/>
</dbReference>
<dbReference type="EC" id="2.6.1.-" evidence="3"/>
<evidence type="ECO:0000313" key="5">
    <source>
        <dbReference type="EMBL" id="VDN46842.1"/>
    </source>
</evidence>
<keyword evidence="2" id="KW-0663">Pyridoxal phosphate</keyword>
<dbReference type="KEGG" id="cbar:PATL70BA_0966"/>
<evidence type="ECO:0000256" key="1">
    <source>
        <dbReference type="ARBA" id="ARBA00001933"/>
    </source>
</evidence>
<dbReference type="GO" id="GO:0030170">
    <property type="term" value="F:pyridoxal phosphate binding"/>
    <property type="evidence" value="ECO:0007669"/>
    <property type="project" value="InterPro"/>
</dbReference>
<dbReference type="PANTHER" id="PTHR42885:SF1">
    <property type="entry name" value="THREONINE-PHOSPHATE DECARBOXYLASE"/>
    <property type="match status" value="1"/>
</dbReference>
<reference evidence="5 6" key="1">
    <citation type="submission" date="2018-09" db="EMBL/GenBank/DDBJ databases">
        <authorList>
            <person name="Postec A."/>
        </authorList>
    </citation>
    <scope>NUCLEOTIDE SEQUENCE [LARGE SCALE GENOMIC DNA]</scope>
    <source>
        <strain evidence="5">70B-A</strain>
    </source>
</reference>
<evidence type="ECO:0000259" key="4">
    <source>
        <dbReference type="Pfam" id="PF00155"/>
    </source>
</evidence>
<gene>
    <name evidence="5" type="ORF">PATL70BA_0966</name>
</gene>
<keyword evidence="3 5" id="KW-0032">Aminotransferase</keyword>
<dbReference type="GO" id="GO:0008483">
    <property type="term" value="F:transaminase activity"/>
    <property type="evidence" value="ECO:0007669"/>
    <property type="project" value="UniProtKB-KW"/>
</dbReference>
<dbReference type="EMBL" id="LR130778">
    <property type="protein sequence ID" value="VDN46842.1"/>
    <property type="molecule type" value="Genomic_DNA"/>
</dbReference>
<evidence type="ECO:0000256" key="3">
    <source>
        <dbReference type="RuleBase" id="RU000481"/>
    </source>
</evidence>
<keyword evidence="3 5" id="KW-0808">Transferase</keyword>
<keyword evidence="6" id="KW-1185">Reference proteome</keyword>
<dbReference type="Pfam" id="PF00155">
    <property type="entry name" value="Aminotran_1_2"/>
    <property type="match status" value="1"/>
</dbReference>
<proteinExistence type="inferred from homology"/>
<dbReference type="InterPro" id="IPR015422">
    <property type="entry name" value="PyrdxlP-dep_Trfase_small"/>
</dbReference>
<dbReference type="InterPro" id="IPR015424">
    <property type="entry name" value="PyrdxlP-dep_Trfase"/>
</dbReference>
<accession>A0A3P7RVU6</accession>
<organism evidence="5 6">
    <name type="scientific">Petrocella atlantisensis</name>
    <dbReference type="NCBI Taxonomy" id="2173034"/>
    <lineage>
        <taxon>Bacteria</taxon>
        <taxon>Bacillati</taxon>
        <taxon>Bacillota</taxon>
        <taxon>Clostridia</taxon>
        <taxon>Lachnospirales</taxon>
        <taxon>Vallitaleaceae</taxon>
        <taxon>Petrocella</taxon>
    </lineage>
</organism>
<dbReference type="RefSeq" id="WP_125136277.1">
    <property type="nucleotide sequence ID" value="NZ_LR130778.1"/>
</dbReference>
<dbReference type="InterPro" id="IPR004838">
    <property type="entry name" value="NHTrfase_class1_PyrdxlP-BS"/>
</dbReference>
<dbReference type="OrthoDB" id="9813612at2"/>
<name>A0A3P7RVU6_9FIRM</name>